<reference evidence="1 2" key="1">
    <citation type="journal article" date="2015" name="Environ. Microbiol.">
        <title>Methane oxidation coupled to nitrate reduction under hypoxia by the Gammaproteobacterium Methylomonas denitrificans, sp. nov. type strain FJG1.</title>
        <authorList>
            <person name="Kits K.D."/>
            <person name="Klotz M.G."/>
            <person name="Stein L.Y."/>
        </authorList>
    </citation>
    <scope>NUCLEOTIDE SEQUENCE [LARGE SCALE GENOMIC DNA]</scope>
    <source>
        <strain evidence="1 2">FJG1</strain>
    </source>
</reference>
<dbReference type="Proteomes" id="UP000030512">
    <property type="component" value="Chromosome"/>
</dbReference>
<accession>A0A126T7E3</accession>
<dbReference type="KEGG" id="mdn:JT25_016265"/>
<keyword evidence="2" id="KW-1185">Reference proteome</keyword>
<proteinExistence type="predicted"/>
<name>A0A126T7E3_9GAMM</name>
<dbReference type="AlphaFoldDB" id="A0A126T7E3"/>
<organism evidence="1 2">
    <name type="scientific">Methylomonas denitrificans</name>
    <dbReference type="NCBI Taxonomy" id="1538553"/>
    <lineage>
        <taxon>Bacteria</taxon>
        <taxon>Pseudomonadati</taxon>
        <taxon>Pseudomonadota</taxon>
        <taxon>Gammaproteobacteria</taxon>
        <taxon>Methylococcales</taxon>
        <taxon>Methylococcaceae</taxon>
        <taxon>Methylomonas</taxon>
    </lineage>
</organism>
<evidence type="ECO:0000313" key="2">
    <source>
        <dbReference type="Proteomes" id="UP000030512"/>
    </source>
</evidence>
<evidence type="ECO:0000313" key="1">
    <source>
        <dbReference type="EMBL" id="AMK78013.1"/>
    </source>
</evidence>
<dbReference type="EMBL" id="CP014476">
    <property type="protein sequence ID" value="AMK78013.1"/>
    <property type="molecule type" value="Genomic_DNA"/>
</dbReference>
<sequence length="155" mass="16904">MTKGQEAPFGNPVQKRGAQGTSGIRVSFLLDTFLWTSKEKYLGCRAGTDNKISRGSSMRTITLPLIYADYTSYRGIGMVFSPYAAPSTGAFERIGPLGAPQGCGALTKGQEAPFGNPVQKRGAQEISGIRVAFSLDTFFWPNKRKYRGCRSANRH</sequence>
<gene>
    <name evidence="1" type="ORF">JT25_016265</name>
</gene>
<protein>
    <submittedName>
        <fullName evidence="1">Uncharacterized protein</fullName>
    </submittedName>
</protein>